<evidence type="ECO:0000256" key="1">
    <source>
        <dbReference type="SAM" id="MobiDB-lite"/>
    </source>
</evidence>
<accession>A0A080Z074</accession>
<reference evidence="2 3" key="1">
    <citation type="submission" date="2013-11" db="EMBL/GenBank/DDBJ databases">
        <title>The Genome Sequence of Phytophthora parasitica P1976.</title>
        <authorList>
            <consortium name="The Broad Institute Genomics Platform"/>
            <person name="Russ C."/>
            <person name="Tyler B."/>
            <person name="Panabieres F."/>
            <person name="Shan W."/>
            <person name="Tripathy S."/>
            <person name="Grunwald N."/>
            <person name="Machado M."/>
            <person name="Johnson C.S."/>
            <person name="Walker B."/>
            <person name="Young S."/>
            <person name="Zeng Q."/>
            <person name="Gargeya S."/>
            <person name="Fitzgerald M."/>
            <person name="Haas B."/>
            <person name="Abouelleil A."/>
            <person name="Allen A.W."/>
            <person name="Alvarado L."/>
            <person name="Arachchi H.M."/>
            <person name="Berlin A.M."/>
            <person name="Chapman S.B."/>
            <person name="Gainer-Dewar J."/>
            <person name="Goldberg J."/>
            <person name="Griggs A."/>
            <person name="Gujja S."/>
            <person name="Hansen M."/>
            <person name="Howarth C."/>
            <person name="Imamovic A."/>
            <person name="Ireland A."/>
            <person name="Larimer J."/>
            <person name="McCowan C."/>
            <person name="Murphy C."/>
            <person name="Pearson M."/>
            <person name="Poon T.W."/>
            <person name="Priest M."/>
            <person name="Roberts A."/>
            <person name="Saif S."/>
            <person name="Shea T."/>
            <person name="Sisk P."/>
            <person name="Sykes S."/>
            <person name="Wortman J."/>
            <person name="Nusbaum C."/>
            <person name="Birren B."/>
        </authorList>
    </citation>
    <scope>NUCLEOTIDE SEQUENCE [LARGE SCALE GENOMIC DNA]</scope>
    <source>
        <strain evidence="2 3">P1976</strain>
    </source>
</reference>
<evidence type="ECO:0000313" key="3">
    <source>
        <dbReference type="Proteomes" id="UP000028582"/>
    </source>
</evidence>
<dbReference type="EMBL" id="ANJA01004013">
    <property type="protein sequence ID" value="ETO60035.1"/>
    <property type="molecule type" value="Genomic_DNA"/>
</dbReference>
<protein>
    <submittedName>
        <fullName evidence="2">Uncharacterized protein</fullName>
    </submittedName>
</protein>
<organism evidence="2 3">
    <name type="scientific">Phytophthora nicotianae P1976</name>
    <dbReference type="NCBI Taxonomy" id="1317066"/>
    <lineage>
        <taxon>Eukaryota</taxon>
        <taxon>Sar</taxon>
        <taxon>Stramenopiles</taxon>
        <taxon>Oomycota</taxon>
        <taxon>Peronosporomycetes</taxon>
        <taxon>Peronosporales</taxon>
        <taxon>Peronosporaceae</taxon>
        <taxon>Phytophthora</taxon>
    </lineage>
</organism>
<sequence length="233" mass="25225">MAIEALETASAAVLARCKSAATQTDKPRALEGVRVDMAARMGDLGDLPCDIEYLRGEVQAYRETTVCGLLLVQVPVVDNHWPLAAQCCWSHAGDLGGKCFSSVSPPLTTEASVAPQGLLTVKVATRWRVMCPKGQRHERHPQTPPDTGAGRQSTRSGGAETAGEKYAQASPNWRPHGTLTDAIKKNCRDPAILSKIVVGLARQCIVKNAKRAWLVFDTEVVLREEVKPPRHAL</sequence>
<dbReference type="Proteomes" id="UP000028582">
    <property type="component" value="Unassembled WGS sequence"/>
</dbReference>
<evidence type="ECO:0000313" key="2">
    <source>
        <dbReference type="EMBL" id="ETO60035.1"/>
    </source>
</evidence>
<dbReference type="AlphaFoldDB" id="A0A080Z074"/>
<proteinExistence type="predicted"/>
<feature type="region of interest" description="Disordered" evidence="1">
    <location>
        <begin position="133"/>
        <end position="177"/>
    </location>
</feature>
<comment type="caution">
    <text evidence="2">The sequence shown here is derived from an EMBL/GenBank/DDBJ whole genome shotgun (WGS) entry which is preliminary data.</text>
</comment>
<name>A0A080Z074_PHYNI</name>
<gene>
    <name evidence="2" type="ORF">F444_21711</name>
</gene>